<dbReference type="Proteomes" id="UP001234202">
    <property type="component" value="Unassembled WGS sequence"/>
</dbReference>
<gene>
    <name evidence="1" type="ORF">QFC24_004093</name>
</gene>
<reference evidence="1" key="1">
    <citation type="submission" date="2023-04" db="EMBL/GenBank/DDBJ databases">
        <title>Draft Genome sequencing of Naganishia species isolated from polar environments using Oxford Nanopore Technology.</title>
        <authorList>
            <person name="Leo P."/>
            <person name="Venkateswaran K."/>
        </authorList>
    </citation>
    <scope>NUCLEOTIDE SEQUENCE</scope>
    <source>
        <strain evidence="1">DBVPG 5303</strain>
    </source>
</reference>
<accession>A0ACC2XF50</accession>
<evidence type="ECO:0000313" key="1">
    <source>
        <dbReference type="EMBL" id="KAJ9122665.1"/>
    </source>
</evidence>
<name>A0ACC2XF50_9TREE</name>
<protein>
    <submittedName>
        <fullName evidence="1">Uncharacterized protein</fullName>
    </submittedName>
</protein>
<comment type="caution">
    <text evidence="1">The sequence shown here is derived from an EMBL/GenBank/DDBJ whole genome shotgun (WGS) entry which is preliminary data.</text>
</comment>
<proteinExistence type="predicted"/>
<keyword evidence="2" id="KW-1185">Reference proteome</keyword>
<evidence type="ECO:0000313" key="2">
    <source>
        <dbReference type="Proteomes" id="UP001234202"/>
    </source>
</evidence>
<organism evidence="1 2">
    <name type="scientific">Naganishia onofrii</name>
    <dbReference type="NCBI Taxonomy" id="1851511"/>
    <lineage>
        <taxon>Eukaryota</taxon>
        <taxon>Fungi</taxon>
        <taxon>Dikarya</taxon>
        <taxon>Basidiomycota</taxon>
        <taxon>Agaricomycotina</taxon>
        <taxon>Tremellomycetes</taxon>
        <taxon>Filobasidiales</taxon>
        <taxon>Filobasidiaceae</taxon>
        <taxon>Naganishia</taxon>
    </lineage>
</organism>
<dbReference type="EMBL" id="JASBWV010000014">
    <property type="protein sequence ID" value="KAJ9122665.1"/>
    <property type="molecule type" value="Genomic_DNA"/>
</dbReference>
<sequence length="298" mass="31915">MPLLPPSHFSFSSASAGTQPLPPPGSHVLVTDTLNASADFVIYHLVIEALRSGRAPSSGPTRSVAVVDFSGGRKSAAHWEAIGKKLGAPVPLKQSESFTLITPASHTFSTSSKTAQTAPPLFTDDDEPSLKAVYRSIVQTLQGKEGSLIVLDDLSQLLVLGFSSQEITRFVRAVISLSRKHNAIIATHLHTDSLGSNSAIMSFQPNAREQTTNSDLDLLLRLMRLGGGVWWRIEGLRTGRSGVVTGEISSHPLLPLPVDNKTSSTCSVPQIPRAHPLQYRMDDTGVKTFAKGTGEGYL</sequence>